<dbReference type="InterPro" id="IPR029047">
    <property type="entry name" value="HSP70_peptide-bd_sf"/>
</dbReference>
<keyword evidence="6" id="KW-1185">Reference proteome</keyword>
<evidence type="ECO:0000256" key="4">
    <source>
        <dbReference type="ARBA" id="ARBA00023186"/>
    </source>
</evidence>
<dbReference type="InterPro" id="IPR029048">
    <property type="entry name" value="HSP70_C_sf"/>
</dbReference>
<evidence type="ECO:0000313" key="5">
    <source>
        <dbReference type="EMBL" id="QSL65260.1"/>
    </source>
</evidence>
<dbReference type="CDD" id="cd10230">
    <property type="entry name" value="ASKHA_NBD_HSP70_HYOU1"/>
    <property type="match status" value="1"/>
</dbReference>
<keyword evidence="2" id="KW-0256">Endoplasmic reticulum</keyword>
<evidence type="ECO:0000256" key="2">
    <source>
        <dbReference type="ARBA" id="ARBA00022824"/>
    </source>
</evidence>
<dbReference type="InterPro" id="IPR043129">
    <property type="entry name" value="ATPase_NBD"/>
</dbReference>
<dbReference type="Gene3D" id="3.30.420.40">
    <property type="match status" value="2"/>
</dbReference>
<reference evidence="5" key="1">
    <citation type="submission" date="2020-06" db="EMBL/GenBank/DDBJ databases">
        <title>Genomes of multiple members of Pneumocystis genus reveal paths to human pathogen Pneumocystis jirovecii.</title>
        <authorList>
            <person name="Cisse O.H."/>
            <person name="Ma L."/>
            <person name="Dekker J."/>
            <person name="Khil P."/>
            <person name="Jo J."/>
            <person name="Brenchley J."/>
            <person name="Blair R."/>
            <person name="Pahar B."/>
            <person name="Chabe M."/>
            <person name="Van Rompay K.A."/>
            <person name="Keesler R."/>
            <person name="Sukura A."/>
            <person name="Hirsch V."/>
            <person name="Kutty G."/>
            <person name="Liu Y."/>
            <person name="Peng L."/>
            <person name="Chen J."/>
            <person name="Song J."/>
            <person name="Weissenbacher-Lang C."/>
            <person name="Xu J."/>
            <person name="Upham N.S."/>
            <person name="Stajich J.E."/>
            <person name="Cuomo C.A."/>
            <person name="Cushion M.T."/>
            <person name="Kovacs J.A."/>
        </authorList>
    </citation>
    <scope>NUCLEOTIDE SEQUENCE</scope>
    <source>
        <strain evidence="5">2A</strain>
    </source>
</reference>
<organism evidence="5 6">
    <name type="scientific">Pneumocystis wakefieldiae</name>
    <dbReference type="NCBI Taxonomy" id="38082"/>
    <lineage>
        <taxon>Eukaryota</taxon>
        <taxon>Fungi</taxon>
        <taxon>Dikarya</taxon>
        <taxon>Ascomycota</taxon>
        <taxon>Taphrinomycotina</taxon>
        <taxon>Pneumocystomycetes</taxon>
        <taxon>Pneumocystaceae</taxon>
        <taxon>Pneumocystis</taxon>
    </lineage>
</organism>
<dbReference type="PANTHER" id="PTHR45639">
    <property type="entry name" value="HSC70CB, ISOFORM G-RELATED"/>
    <property type="match status" value="1"/>
</dbReference>
<protein>
    <submittedName>
        <fullName evidence="5">Uncharacterized protein</fullName>
    </submittedName>
</protein>
<evidence type="ECO:0000256" key="3">
    <source>
        <dbReference type="ARBA" id="ARBA00022840"/>
    </source>
</evidence>
<dbReference type="GO" id="GO:0030968">
    <property type="term" value="P:endoplasmic reticulum unfolded protein response"/>
    <property type="evidence" value="ECO:0007669"/>
    <property type="project" value="TreeGrafter"/>
</dbReference>
<dbReference type="Pfam" id="PF00012">
    <property type="entry name" value="HSP70"/>
    <property type="match status" value="1"/>
</dbReference>
<keyword evidence="3" id="KW-0067">ATP-binding</keyword>
<evidence type="ECO:0000313" key="6">
    <source>
        <dbReference type="Proteomes" id="UP000663699"/>
    </source>
</evidence>
<dbReference type="Gene3D" id="1.20.1270.10">
    <property type="match status" value="1"/>
</dbReference>
<proteinExistence type="predicted"/>
<dbReference type="OrthoDB" id="10262720at2759"/>
<dbReference type="EMBL" id="CP054536">
    <property type="protein sequence ID" value="QSL65260.1"/>
    <property type="molecule type" value="Genomic_DNA"/>
</dbReference>
<dbReference type="PANTHER" id="PTHR45639:SF3">
    <property type="entry name" value="HYPOXIA UP-REGULATED PROTEIN 1"/>
    <property type="match status" value="1"/>
</dbReference>
<dbReference type="GO" id="GO:0005524">
    <property type="term" value="F:ATP binding"/>
    <property type="evidence" value="ECO:0007669"/>
    <property type="project" value="UniProtKB-KW"/>
</dbReference>
<keyword evidence="4" id="KW-0143">Chaperone</keyword>
<dbReference type="AlphaFoldDB" id="A0A899FMP2"/>
<dbReference type="SUPFAM" id="SSF100934">
    <property type="entry name" value="Heat shock protein 70kD (HSP70), C-terminal subdomain"/>
    <property type="match status" value="1"/>
</dbReference>
<sequence length="885" mass="100800">MAQAAKISGLLHWELQALNGVVLAIDYGKEWIKGAIVKHGVPIEIVLTRDSKRKDMSVIAFNGDERFYGTRATDLLFRNQFSVFPWLKSLIGKSYDSQEVREYLSLYKNIELVPSSKGSGVAFVQDNRTFTVEELTAMIFENYKTMAEDIAGQKITDVVITVPSFFTEIERHAILDAAEIAGLSVLSLVNEGYAIALNYATTRIFSNESQYHIFYDMGAGSTTATYVSFKTLTLLNNKTLTLLKVLGVGYNRHFGGDSITHKLLEYLLQDFEITKKSYMKESIRSNSRAITKLFHESSRIKQVLSMNSEANLMIENLHEGIDYNIKVSRDLFESLLQGFADDIKKPINDAVSMTPNPIRFANSVVLAGGGARVPFVQRVIESLVGPEKVARNVNADEAAVLGAVFRGAGLSGRFRVKNIRSTDITMNSVFISYPDVDDPFRIVTHSLFLKGMELNKRKVVSFGLLTDFDIVFSHVDGFKLPGTDFATLKISGFNDSISFLKNLHNESDYCEKVSTYVAFRLDFSGLVTVDRAFVKCKSKTATVADPFKESYKDYERMLFEEYNYVEYYDSLESSDDQIEDDNITRSLNSEILYTNLNPQDKEYKTASRNILLDLKEIDKKRDARDKARNILEAYIYNVQELLEIDEFIAVSTEEQRKELLDVVTSVSEWLEKNGDVSTLDELNKRKNNIEILEVPISERRIEARERSFRVEELRRRIHSFIHFLNGLPIEKTQDSLNTSVDETKIAYEKILSEAGYGSGARKNMRDVIEPGFRYEDVEAYRKDVIKVEEWLNKSITAQDALKPWENPVLKVKDIMVKIWELEQTKENVRIMERVYLKSRDFLEKEKMKAKESVNESDPSVFAQQNATVESPINTTLAEPAIHSDL</sequence>
<dbReference type="Gene3D" id="3.90.640.10">
    <property type="entry name" value="Actin, Chain A, domain 4"/>
    <property type="match status" value="1"/>
</dbReference>
<keyword evidence="1" id="KW-0547">Nucleotide-binding</keyword>
<accession>A0A899FMP2</accession>
<gene>
    <name evidence="5" type="ORF">MERGE_002569</name>
</gene>
<dbReference type="Proteomes" id="UP000663699">
    <property type="component" value="Chromosome 5"/>
</dbReference>
<dbReference type="SUPFAM" id="SSF53067">
    <property type="entry name" value="Actin-like ATPase domain"/>
    <property type="match status" value="2"/>
</dbReference>
<dbReference type="Gene3D" id="3.30.30.30">
    <property type="match status" value="1"/>
</dbReference>
<evidence type="ECO:0000256" key="1">
    <source>
        <dbReference type="ARBA" id="ARBA00022741"/>
    </source>
</evidence>
<name>A0A899FMP2_9ASCO</name>
<dbReference type="GO" id="GO:0140662">
    <property type="term" value="F:ATP-dependent protein folding chaperone"/>
    <property type="evidence" value="ECO:0007669"/>
    <property type="project" value="InterPro"/>
</dbReference>
<dbReference type="Gene3D" id="2.60.34.10">
    <property type="entry name" value="Substrate Binding Domain Of DNAk, Chain A, domain 1"/>
    <property type="match status" value="1"/>
</dbReference>
<dbReference type="InterPro" id="IPR013126">
    <property type="entry name" value="Hsp_70_fam"/>
</dbReference>
<dbReference type="GO" id="GO:0034663">
    <property type="term" value="C:endoplasmic reticulum chaperone complex"/>
    <property type="evidence" value="ECO:0007669"/>
    <property type="project" value="TreeGrafter"/>
</dbReference>
<dbReference type="PRINTS" id="PR00301">
    <property type="entry name" value="HEATSHOCK70"/>
</dbReference>